<dbReference type="InterPro" id="IPR003445">
    <property type="entry name" value="Cat_transpt"/>
</dbReference>
<feature type="region of interest" description="Disordered" evidence="11">
    <location>
        <begin position="796"/>
        <end position="851"/>
    </location>
</feature>
<feature type="transmembrane region" description="Helical" evidence="10">
    <location>
        <begin position="428"/>
        <end position="452"/>
    </location>
</feature>
<dbReference type="PANTHER" id="PTHR31064:SF30">
    <property type="entry name" value="HIGH-AFFINITY POTASSIUM TRANSPORT PROTEIN-RELATED"/>
    <property type="match status" value="1"/>
</dbReference>
<gene>
    <name evidence="12" type="ORF">BOTBODRAFT_125633</name>
</gene>
<feature type="transmembrane region" description="Helical" evidence="10">
    <location>
        <begin position="598"/>
        <end position="625"/>
    </location>
</feature>
<keyword evidence="7 10" id="KW-1133">Transmembrane helix</keyword>
<feature type="transmembrane region" description="Helical" evidence="10">
    <location>
        <begin position="504"/>
        <end position="531"/>
    </location>
</feature>
<feature type="compositionally biased region" description="Basic and acidic residues" evidence="11">
    <location>
        <begin position="290"/>
        <end position="301"/>
    </location>
</feature>
<feature type="transmembrane region" description="Helical" evidence="10">
    <location>
        <begin position="722"/>
        <end position="745"/>
    </location>
</feature>
<keyword evidence="3 10" id="KW-0813">Transport</keyword>
<evidence type="ECO:0000256" key="2">
    <source>
        <dbReference type="ARBA" id="ARBA00009137"/>
    </source>
</evidence>
<feature type="transmembrane region" description="Helical" evidence="10">
    <location>
        <begin position="80"/>
        <end position="101"/>
    </location>
</feature>
<dbReference type="InParanoid" id="A0A067N7G9"/>
<dbReference type="Proteomes" id="UP000027195">
    <property type="component" value="Unassembled WGS sequence"/>
</dbReference>
<dbReference type="InterPro" id="IPR015958">
    <property type="entry name" value="Trk1_fungi"/>
</dbReference>
<dbReference type="GO" id="GO:1990573">
    <property type="term" value="P:potassium ion import across plasma membrane"/>
    <property type="evidence" value="ECO:0007669"/>
    <property type="project" value="TreeGrafter"/>
</dbReference>
<dbReference type="Pfam" id="PF02386">
    <property type="entry name" value="TrkH"/>
    <property type="match status" value="1"/>
</dbReference>
<keyword evidence="13" id="KW-1185">Reference proteome</keyword>
<evidence type="ECO:0000256" key="9">
    <source>
        <dbReference type="ARBA" id="ARBA00023136"/>
    </source>
</evidence>
<sequence>MAVENSLRRLWHYTYHSLNFYRIHIIFFCVTPLIFSAIFYASNGETHIKYIDALYNSVSAMTVCGLATVDLSSLTGWQQTILFIQMCLGSPVAVSWVTVLIRKYFFKTKFKHIVRDAKSRQLAGGPSMWRASTLFRHSRIGKREETRDIVNVESQPKHASRVRPDMIRRVDHAPQLVTPMGWIDHTKSTLVDHELDDLPIKGKESALVDDQPSRPSPAANYGSRRYSRRLSVSRTISIDPSNRERQNGSAIHTNGNVNGNGNGGEGVGNFYRTQTIEFLPQQVTQRYIHDPEATAQEDRRRSMVTPSGSRLQRKSSLGSAHRVHSITNSGLREPPSHERGFGGFPMPHVLLSRLLAKAFPSLGQKLTRTVTIPHVATYVSHNGEPPQGAKPAPYITFDAVVGRNSQFERLTSEQEEELGGVEYRGIKMLLWIVGGYHIGIQLFLFVLTAGYLSTSRWKDVFAPPTQHRFIPPAWFAAFQSVSAYTNTGMSLVDQSMVPFQTAYPVIIFMALTVLAGNTAFPVFLRFTIWVISKCVPENSRTNETLHFLLDHPRRCFLYLFPSHQTWFLFTVLVIMNVTDWVSFLVLDIGTPEIMAVPLGTRMIIGILQATAVRAAGFATISLAALAPAVKVLYVIMMYVSVYPIALAVRSTNVYEERSLGLYHEDEDEDEPSDITGSRVKVWGNYLAFHARKQLSFDMWWLALALWLICIIERGSLNDPNKLAWFNIFAIIFELVSAYGTVGLSLGTPVANYSFSGTFRPLSKLVVCAVMLRGRHRGLPHAIDRAVLLPFEYKDGGEHRSTRKSQGDILEPNSPLTAHPLDPLPPVAEVNTPYPRPPDEKGYPGLGANGSH</sequence>
<evidence type="ECO:0000313" key="12">
    <source>
        <dbReference type="EMBL" id="KDQ20082.1"/>
    </source>
</evidence>
<proteinExistence type="inferred from homology"/>
<organism evidence="12 13">
    <name type="scientific">Botryobasidium botryosum (strain FD-172 SS1)</name>
    <dbReference type="NCBI Taxonomy" id="930990"/>
    <lineage>
        <taxon>Eukaryota</taxon>
        <taxon>Fungi</taxon>
        <taxon>Dikarya</taxon>
        <taxon>Basidiomycota</taxon>
        <taxon>Agaricomycotina</taxon>
        <taxon>Agaricomycetes</taxon>
        <taxon>Cantharellales</taxon>
        <taxon>Botryobasidiaceae</taxon>
        <taxon>Botryobasidium</taxon>
    </lineage>
</organism>
<dbReference type="EMBL" id="KL198018">
    <property type="protein sequence ID" value="KDQ20082.1"/>
    <property type="molecule type" value="Genomic_DNA"/>
</dbReference>
<dbReference type="OrthoDB" id="9999863at2759"/>
<dbReference type="SUPFAM" id="SSF81324">
    <property type="entry name" value="Voltage-gated potassium channels"/>
    <property type="match status" value="1"/>
</dbReference>
<keyword evidence="4 10" id="KW-0633">Potassium transport</keyword>
<feature type="transmembrane region" description="Helical" evidence="10">
    <location>
        <begin position="20"/>
        <end position="41"/>
    </location>
</feature>
<dbReference type="AlphaFoldDB" id="A0A067N7G9"/>
<feature type="region of interest" description="Disordered" evidence="11">
    <location>
        <begin position="203"/>
        <end position="264"/>
    </location>
</feature>
<dbReference type="PIRSF" id="PIRSF002450">
    <property type="entry name" value="K+_transpter_TRK"/>
    <property type="match status" value="1"/>
</dbReference>
<feature type="region of interest" description="Disordered" evidence="11">
    <location>
        <begin position="290"/>
        <end position="340"/>
    </location>
</feature>
<dbReference type="GO" id="GO:0140107">
    <property type="term" value="F:high-affinity potassium ion transmembrane transporter activity"/>
    <property type="evidence" value="ECO:0007669"/>
    <property type="project" value="TreeGrafter"/>
</dbReference>
<feature type="compositionally biased region" description="Polar residues" evidence="11">
    <location>
        <begin position="304"/>
        <end position="318"/>
    </location>
</feature>
<keyword evidence="9 10" id="KW-0472">Membrane</keyword>
<dbReference type="HOGENOM" id="CLU_005947_3_0_1"/>
<comment type="similarity">
    <text evidence="2 10">Belongs to the TrkH potassium transport family.</text>
</comment>
<evidence type="ECO:0000256" key="8">
    <source>
        <dbReference type="ARBA" id="ARBA00023065"/>
    </source>
</evidence>
<comment type="subcellular location">
    <subcellularLocation>
        <location evidence="1">Membrane</location>
        <topology evidence="1">Multi-pass membrane protein</topology>
    </subcellularLocation>
</comment>
<feature type="transmembrane region" description="Helical" evidence="10">
    <location>
        <begin position="566"/>
        <end position="586"/>
    </location>
</feature>
<feature type="transmembrane region" description="Helical" evidence="10">
    <location>
        <begin position="631"/>
        <end position="648"/>
    </location>
</feature>
<name>A0A067N7G9_BOTB1</name>
<dbReference type="GO" id="GO:0030007">
    <property type="term" value="P:intracellular potassium ion homeostasis"/>
    <property type="evidence" value="ECO:0007669"/>
    <property type="project" value="UniProtKB-UniRule"/>
</dbReference>
<keyword evidence="6 10" id="KW-0630">Potassium</keyword>
<dbReference type="InterPro" id="IPR051143">
    <property type="entry name" value="TrkH_K-transport"/>
</dbReference>
<dbReference type="InterPro" id="IPR004773">
    <property type="entry name" value="K/Na_transp_Trk1/HKT1"/>
</dbReference>
<reference evidence="13" key="1">
    <citation type="journal article" date="2014" name="Proc. Natl. Acad. Sci. U.S.A.">
        <title>Extensive sampling of basidiomycete genomes demonstrates inadequacy of the white-rot/brown-rot paradigm for wood decay fungi.</title>
        <authorList>
            <person name="Riley R."/>
            <person name="Salamov A.A."/>
            <person name="Brown D.W."/>
            <person name="Nagy L.G."/>
            <person name="Floudas D."/>
            <person name="Held B.W."/>
            <person name="Levasseur A."/>
            <person name="Lombard V."/>
            <person name="Morin E."/>
            <person name="Otillar R."/>
            <person name="Lindquist E.A."/>
            <person name="Sun H."/>
            <person name="LaButti K.M."/>
            <person name="Schmutz J."/>
            <person name="Jabbour D."/>
            <person name="Luo H."/>
            <person name="Baker S.E."/>
            <person name="Pisabarro A.G."/>
            <person name="Walton J.D."/>
            <person name="Blanchette R.A."/>
            <person name="Henrissat B."/>
            <person name="Martin F."/>
            <person name="Cullen D."/>
            <person name="Hibbett D.S."/>
            <person name="Grigoriev I.V."/>
        </authorList>
    </citation>
    <scope>NUCLEOTIDE SEQUENCE [LARGE SCALE GENOMIC DNA]</scope>
    <source>
        <strain evidence="13">FD-172 SS1</strain>
    </source>
</reference>
<evidence type="ECO:0000256" key="5">
    <source>
        <dbReference type="ARBA" id="ARBA00022692"/>
    </source>
</evidence>
<evidence type="ECO:0000256" key="1">
    <source>
        <dbReference type="ARBA" id="ARBA00004141"/>
    </source>
</evidence>
<evidence type="ECO:0000313" key="13">
    <source>
        <dbReference type="Proteomes" id="UP000027195"/>
    </source>
</evidence>
<protein>
    <recommendedName>
        <fullName evidence="10">Potassium transport protein</fullName>
    </recommendedName>
</protein>
<evidence type="ECO:0000256" key="4">
    <source>
        <dbReference type="ARBA" id="ARBA00022538"/>
    </source>
</evidence>
<keyword evidence="5 10" id="KW-0812">Transmembrane</keyword>
<dbReference type="FunCoup" id="A0A067N7G9">
    <property type="interactions" value="58"/>
</dbReference>
<evidence type="ECO:0000256" key="11">
    <source>
        <dbReference type="SAM" id="MobiDB-lite"/>
    </source>
</evidence>
<evidence type="ECO:0000256" key="10">
    <source>
        <dbReference type="PIRNR" id="PIRNR002450"/>
    </source>
</evidence>
<evidence type="ECO:0000256" key="3">
    <source>
        <dbReference type="ARBA" id="ARBA00022448"/>
    </source>
</evidence>
<keyword evidence="8 10" id="KW-0406">Ion transport</keyword>
<dbReference type="STRING" id="930990.A0A067N7G9"/>
<evidence type="ECO:0000256" key="6">
    <source>
        <dbReference type="ARBA" id="ARBA00022958"/>
    </source>
</evidence>
<dbReference type="PANTHER" id="PTHR31064">
    <property type="entry name" value="POTASSIUM TRANSPORT PROTEIN DDB_G0292412-RELATED"/>
    <property type="match status" value="1"/>
</dbReference>
<feature type="transmembrane region" description="Helical" evidence="10">
    <location>
        <begin position="698"/>
        <end position="716"/>
    </location>
</feature>
<dbReference type="NCBIfam" id="TIGR00934">
    <property type="entry name" value="2a38euk"/>
    <property type="match status" value="1"/>
</dbReference>
<evidence type="ECO:0000256" key="7">
    <source>
        <dbReference type="ARBA" id="ARBA00022989"/>
    </source>
</evidence>
<dbReference type="GO" id="GO:0005886">
    <property type="term" value="C:plasma membrane"/>
    <property type="evidence" value="ECO:0007669"/>
    <property type="project" value="InterPro"/>
</dbReference>
<accession>A0A067N7G9</accession>